<dbReference type="AlphaFoldDB" id="A0A5B7F2M7"/>
<proteinExistence type="predicted"/>
<evidence type="ECO:0000313" key="1">
    <source>
        <dbReference type="EMBL" id="MPC39479.1"/>
    </source>
</evidence>
<dbReference type="EMBL" id="VSRR010004376">
    <property type="protein sequence ID" value="MPC39479.1"/>
    <property type="molecule type" value="Genomic_DNA"/>
</dbReference>
<sequence length="107" mass="12534">MKCLGVYHYAEVLRDFVSAVFSNNTTILIYLNRESDTNSTFLNMETQEIPNWEETHSVQILTQFAIPYSLYRVDTAHGCELPIMAIVLPLQKNLLMQPYTHRFHFHL</sequence>
<comment type="caution">
    <text evidence="1">The sequence shown here is derived from an EMBL/GenBank/DDBJ whole genome shotgun (WGS) entry which is preliminary data.</text>
</comment>
<dbReference type="Proteomes" id="UP000324222">
    <property type="component" value="Unassembled WGS sequence"/>
</dbReference>
<reference evidence="1 2" key="1">
    <citation type="submission" date="2019-05" db="EMBL/GenBank/DDBJ databases">
        <title>Another draft genome of Portunus trituberculatus and its Hox gene families provides insights of decapod evolution.</title>
        <authorList>
            <person name="Jeong J.-H."/>
            <person name="Song I."/>
            <person name="Kim S."/>
            <person name="Choi T."/>
            <person name="Kim D."/>
            <person name="Ryu S."/>
            <person name="Kim W."/>
        </authorList>
    </citation>
    <scope>NUCLEOTIDE SEQUENCE [LARGE SCALE GENOMIC DNA]</scope>
    <source>
        <tissue evidence="1">Muscle</tissue>
    </source>
</reference>
<organism evidence="1 2">
    <name type="scientific">Portunus trituberculatus</name>
    <name type="common">Swimming crab</name>
    <name type="synonym">Neptunus trituberculatus</name>
    <dbReference type="NCBI Taxonomy" id="210409"/>
    <lineage>
        <taxon>Eukaryota</taxon>
        <taxon>Metazoa</taxon>
        <taxon>Ecdysozoa</taxon>
        <taxon>Arthropoda</taxon>
        <taxon>Crustacea</taxon>
        <taxon>Multicrustacea</taxon>
        <taxon>Malacostraca</taxon>
        <taxon>Eumalacostraca</taxon>
        <taxon>Eucarida</taxon>
        <taxon>Decapoda</taxon>
        <taxon>Pleocyemata</taxon>
        <taxon>Brachyura</taxon>
        <taxon>Eubrachyura</taxon>
        <taxon>Portunoidea</taxon>
        <taxon>Portunidae</taxon>
        <taxon>Portuninae</taxon>
        <taxon>Portunus</taxon>
    </lineage>
</organism>
<accession>A0A5B7F2M7</accession>
<name>A0A5B7F2M7_PORTR</name>
<evidence type="ECO:0000313" key="2">
    <source>
        <dbReference type="Proteomes" id="UP000324222"/>
    </source>
</evidence>
<gene>
    <name evidence="1" type="ORF">E2C01_033016</name>
</gene>
<protein>
    <submittedName>
        <fullName evidence="1">Uncharacterized protein</fullName>
    </submittedName>
</protein>
<keyword evidence="2" id="KW-1185">Reference proteome</keyword>